<evidence type="ECO:0000256" key="7">
    <source>
        <dbReference type="SAM" id="MobiDB-lite"/>
    </source>
</evidence>
<proteinExistence type="predicted"/>
<protein>
    <recommendedName>
        <fullName evidence="12">Carboxymuconolactone decarboxylase-like domain-containing protein</fullName>
    </recommendedName>
</protein>
<dbReference type="SUPFAM" id="SSF69118">
    <property type="entry name" value="AhpD-like"/>
    <property type="match status" value="1"/>
</dbReference>
<evidence type="ECO:0000256" key="1">
    <source>
        <dbReference type="ARBA" id="ARBA00004123"/>
    </source>
</evidence>
<keyword evidence="11" id="KW-1185">Reference proteome</keyword>
<keyword evidence="5" id="KW-0862">Zinc</keyword>
<name>A0A3E2H0Z6_SCYLI</name>
<comment type="caution">
    <text evidence="10">The sequence shown here is derived from an EMBL/GenBank/DDBJ whole genome shotgun (WGS) entry which is preliminary data.</text>
</comment>
<dbReference type="InterPro" id="IPR029032">
    <property type="entry name" value="AhpD-like"/>
</dbReference>
<dbReference type="GO" id="GO:0006351">
    <property type="term" value="P:DNA-templated transcription"/>
    <property type="evidence" value="ECO:0007669"/>
    <property type="project" value="InterPro"/>
</dbReference>
<evidence type="ECO:0000256" key="2">
    <source>
        <dbReference type="ARBA" id="ARBA00022723"/>
    </source>
</evidence>
<gene>
    <name evidence="10" type="ORF">B7463_g9273</name>
</gene>
<evidence type="ECO:0000313" key="10">
    <source>
        <dbReference type="EMBL" id="RFU27070.1"/>
    </source>
</evidence>
<dbReference type="Gene3D" id="1.20.1290.10">
    <property type="entry name" value="AhpD-like"/>
    <property type="match status" value="1"/>
</dbReference>
<evidence type="ECO:0008006" key="12">
    <source>
        <dbReference type="Google" id="ProtNLM"/>
    </source>
</evidence>
<dbReference type="GO" id="GO:0000785">
    <property type="term" value="C:chromatin"/>
    <property type="evidence" value="ECO:0007669"/>
    <property type="project" value="TreeGrafter"/>
</dbReference>
<dbReference type="PANTHER" id="PTHR40626:SF25">
    <property type="entry name" value="TRANSCRIPTION FACTOR, PUTATIVE (AFU_ORTHOLOGUE AFUA_3G02070)-RELATED"/>
    <property type="match status" value="1"/>
</dbReference>
<evidence type="ECO:0000259" key="8">
    <source>
        <dbReference type="Pfam" id="PF02627"/>
    </source>
</evidence>
<dbReference type="CDD" id="cd12148">
    <property type="entry name" value="fungal_TF_MHR"/>
    <property type="match status" value="1"/>
</dbReference>
<dbReference type="GO" id="GO:0051920">
    <property type="term" value="F:peroxiredoxin activity"/>
    <property type="evidence" value="ECO:0007669"/>
    <property type="project" value="InterPro"/>
</dbReference>
<reference evidence="10 11" key="1">
    <citation type="submission" date="2018-05" db="EMBL/GenBank/DDBJ databases">
        <title>Draft genome sequence of Scytalidium lignicola DSM 105466, a ubiquitous saprotrophic fungus.</title>
        <authorList>
            <person name="Buettner E."/>
            <person name="Gebauer A.M."/>
            <person name="Hofrichter M."/>
            <person name="Liers C."/>
            <person name="Kellner H."/>
        </authorList>
    </citation>
    <scope>NUCLEOTIDE SEQUENCE [LARGE SCALE GENOMIC DNA]</scope>
    <source>
        <strain evidence="10 11">DSM 105466</strain>
    </source>
</reference>
<dbReference type="InterPro" id="IPR003779">
    <property type="entry name" value="CMD-like"/>
</dbReference>
<keyword evidence="4" id="KW-0863">Zinc-finger</keyword>
<dbReference type="GO" id="GO:0000981">
    <property type="term" value="F:DNA-binding transcription factor activity, RNA polymerase II-specific"/>
    <property type="evidence" value="ECO:0007669"/>
    <property type="project" value="InterPro"/>
</dbReference>
<comment type="subcellular location">
    <subcellularLocation>
        <location evidence="1">Nucleus</location>
    </subcellularLocation>
</comment>
<dbReference type="Pfam" id="PF02627">
    <property type="entry name" value="CMD"/>
    <property type="match status" value="1"/>
</dbReference>
<dbReference type="InterPro" id="IPR007219">
    <property type="entry name" value="XnlR_reg_dom"/>
</dbReference>
<dbReference type="Proteomes" id="UP000258309">
    <property type="component" value="Unassembled WGS sequence"/>
</dbReference>
<dbReference type="InterPro" id="IPR051059">
    <property type="entry name" value="VerF-like"/>
</dbReference>
<feature type="non-terminal residue" evidence="10">
    <location>
        <position position="1022"/>
    </location>
</feature>
<dbReference type="GO" id="GO:0008270">
    <property type="term" value="F:zinc ion binding"/>
    <property type="evidence" value="ECO:0007669"/>
    <property type="project" value="UniProtKB-KW"/>
</dbReference>
<feature type="non-terminal residue" evidence="10">
    <location>
        <position position="1"/>
    </location>
</feature>
<dbReference type="PANTHER" id="PTHR40626">
    <property type="entry name" value="MIP31509P"/>
    <property type="match status" value="1"/>
</dbReference>
<dbReference type="GO" id="GO:0005634">
    <property type="term" value="C:nucleus"/>
    <property type="evidence" value="ECO:0007669"/>
    <property type="project" value="UniProtKB-SubCell"/>
</dbReference>
<feature type="region of interest" description="Disordered" evidence="7">
    <location>
        <begin position="401"/>
        <end position="459"/>
    </location>
</feature>
<keyword evidence="3" id="KW-0677">Repeat</keyword>
<accession>A0A3E2H0Z6</accession>
<dbReference type="STRING" id="5539.A0A3E2H0Z6"/>
<feature type="domain" description="Carboxymuconolactone decarboxylase-like" evidence="8">
    <location>
        <begin position="45"/>
        <end position="117"/>
    </location>
</feature>
<feature type="region of interest" description="Disordered" evidence="7">
    <location>
        <begin position="244"/>
        <end position="264"/>
    </location>
</feature>
<feature type="compositionally biased region" description="Polar residues" evidence="7">
    <location>
        <begin position="410"/>
        <end position="422"/>
    </location>
</feature>
<dbReference type="AlphaFoldDB" id="A0A3E2H0Z6"/>
<dbReference type="Pfam" id="PF04082">
    <property type="entry name" value="Fungal_trans"/>
    <property type="match status" value="1"/>
</dbReference>
<keyword evidence="6" id="KW-0539">Nucleus</keyword>
<feature type="compositionally biased region" description="Low complexity" evidence="7">
    <location>
        <begin position="246"/>
        <end position="260"/>
    </location>
</feature>
<dbReference type="OrthoDB" id="654211at2759"/>
<dbReference type="EMBL" id="NCSJ02000225">
    <property type="protein sequence ID" value="RFU27070.1"/>
    <property type="molecule type" value="Genomic_DNA"/>
</dbReference>
<evidence type="ECO:0000256" key="5">
    <source>
        <dbReference type="ARBA" id="ARBA00022833"/>
    </source>
</evidence>
<evidence type="ECO:0000259" key="9">
    <source>
        <dbReference type="Pfam" id="PF04082"/>
    </source>
</evidence>
<feature type="compositionally biased region" description="Polar residues" evidence="7">
    <location>
        <begin position="315"/>
        <end position="326"/>
    </location>
</feature>
<evidence type="ECO:0000256" key="3">
    <source>
        <dbReference type="ARBA" id="ARBA00022737"/>
    </source>
</evidence>
<organism evidence="10 11">
    <name type="scientific">Scytalidium lignicola</name>
    <name type="common">Hyphomycete</name>
    <dbReference type="NCBI Taxonomy" id="5539"/>
    <lineage>
        <taxon>Eukaryota</taxon>
        <taxon>Fungi</taxon>
        <taxon>Dikarya</taxon>
        <taxon>Ascomycota</taxon>
        <taxon>Pezizomycotina</taxon>
        <taxon>Leotiomycetes</taxon>
        <taxon>Leotiomycetes incertae sedis</taxon>
        <taxon>Scytalidium</taxon>
    </lineage>
</organism>
<keyword evidence="2" id="KW-0479">Metal-binding</keyword>
<evidence type="ECO:0000256" key="6">
    <source>
        <dbReference type="ARBA" id="ARBA00023242"/>
    </source>
</evidence>
<feature type="domain" description="Xylanolytic transcriptional activator regulatory" evidence="9">
    <location>
        <begin position="513"/>
        <end position="745"/>
    </location>
</feature>
<feature type="region of interest" description="Disordered" evidence="7">
    <location>
        <begin position="292"/>
        <end position="338"/>
    </location>
</feature>
<evidence type="ECO:0000256" key="4">
    <source>
        <dbReference type="ARBA" id="ARBA00022771"/>
    </source>
</evidence>
<evidence type="ECO:0000313" key="11">
    <source>
        <dbReference type="Proteomes" id="UP000258309"/>
    </source>
</evidence>
<dbReference type="GO" id="GO:0000978">
    <property type="term" value="F:RNA polymerase II cis-regulatory region sequence-specific DNA binding"/>
    <property type="evidence" value="ECO:0007669"/>
    <property type="project" value="InterPro"/>
</dbReference>
<sequence length="1022" mass="113179">MSADELAKIHKTLFEVGIAERRNVVGDAYVDKALAGGSSEFAQPMQQLVTEFCWGSVWTRPGLERKQRSLINIGMLCALNRGPELGNHIRGAIRNGLTELEVREAILQVSVYCGMIRDPAEKTTGAKRLALDCTEAPTPQLTLGHVHPSNFPQITPDLPPAPIMILLHLRDMSVGVVSDASAGGSICSAMSGLIQKKSPLLVLYALKLSLAGEFQYYDLILALHSHLHSTSDLLARHNRLNHTTPESEVQVLSPSPSQSSATFIPDLQRQDRDVTTNLNRATVIAPQIYTENEPRRASYPIPDTGPSPQMDIQMDGQTPRQSQWQPTPLPNPPSETNPSMTSPAMLVGASISDPWFPPHMEATSGDFSSFLDSISLPSHQFSNYFQFEQPLPYFSPDPLPDTPIAGPEANQHQRSTVTTGTDPTDAHDSFTQFGSRLPSLQPEDHQGSNTAAQKKEAPTAAMTSLYRRPLKLTNVSIEDRASVVEKLESFRDVVPPGFTIVSRHALSRYITGFISGFHEHLPFLHLPTMSVATASLELVLALAAIGAQYCREPDKGLEVFNVAKAVCVERIRRRDEKASMTMNGAAESMMNGGGGGAEQDLQGVDTDAMMMIDGSYNPIETAQALLILMAMATWFERRPPAREAPAIRSLLETLMRDEGFKSSSPPDTISWPEWILHEGAKRTKFVIYCFFNLHSIVFDIPPMILTGKIDMELPCMEVEWKAPTEAIWREARRNRRLEPQFLSTFQGLFKGRDAGPVEERPRFSSLGSYILIHALIQHIWLTQELHRSQPRPEGDADAGHLLASSVTALEGALKSWQHSWERNPESSVDPLSPHGPLSFNSTALLRLAYIRINIDTGPVRSLGSCNPTQIAASIIAAPPVNRSKRMTRAALHCAHALSIPIKLGINSIAHTRLFWSIQHALCSLECALLLTKWLERVVPLVGLRYEDGGLSEAERRLLGFVVEMVAETEWAAPEEELLRDERRLSAVVVRVWARLFRSDDIWEIVDVIGRSLEVYADMLESR</sequence>